<dbReference type="InterPro" id="IPR050168">
    <property type="entry name" value="AAA_ATPase_domain"/>
</dbReference>
<dbReference type="InterPro" id="IPR003593">
    <property type="entry name" value="AAA+_ATPase"/>
</dbReference>
<feature type="domain" description="AAA+ ATPase" evidence="6">
    <location>
        <begin position="528"/>
        <end position="666"/>
    </location>
</feature>
<dbReference type="FunFam" id="2.40.40.20:FF:000007">
    <property type="entry name" value="AAA family ATPase"/>
    <property type="match status" value="1"/>
</dbReference>
<accession>U1N845</accession>
<comment type="similarity">
    <text evidence="1">Belongs to the AAA ATPase family. CDC48 subfamily.</text>
</comment>
<dbReference type="GO" id="GO:0005737">
    <property type="term" value="C:cytoplasm"/>
    <property type="evidence" value="ECO:0007669"/>
    <property type="project" value="UniProtKB-ARBA"/>
</dbReference>
<dbReference type="GO" id="GO:0016887">
    <property type="term" value="F:ATP hydrolysis activity"/>
    <property type="evidence" value="ECO:0007669"/>
    <property type="project" value="InterPro"/>
</dbReference>
<protein>
    <submittedName>
        <fullName evidence="9">ATPase of the AAA+ class</fullName>
    </submittedName>
</protein>
<organism evidence="9 10">
    <name type="scientific">Haloquadratum walsbyi J07HQW1</name>
    <dbReference type="NCBI Taxonomy" id="1238424"/>
    <lineage>
        <taxon>Archaea</taxon>
        <taxon>Methanobacteriati</taxon>
        <taxon>Methanobacteriota</taxon>
        <taxon>Stenosarchaea group</taxon>
        <taxon>Halobacteria</taxon>
        <taxon>Halobacteriales</taxon>
        <taxon>Haloferacaceae</taxon>
        <taxon>Haloquadratum</taxon>
    </lineage>
</organism>
<evidence type="ECO:0000256" key="4">
    <source>
        <dbReference type="ARBA" id="ARBA00022840"/>
    </source>
</evidence>
<dbReference type="Gene3D" id="3.40.50.300">
    <property type="entry name" value="P-loop containing nucleotide triphosphate hydrolases"/>
    <property type="match status" value="2"/>
</dbReference>
<feature type="compositionally biased region" description="Basic and acidic residues" evidence="5">
    <location>
        <begin position="752"/>
        <end position="765"/>
    </location>
</feature>
<dbReference type="InterPro" id="IPR003959">
    <property type="entry name" value="ATPase_AAA_core"/>
</dbReference>
<dbReference type="FunFam" id="3.40.50.300:FF:000018">
    <property type="entry name" value="Cell division control 48"/>
    <property type="match status" value="1"/>
</dbReference>
<dbReference type="InterPro" id="IPR029067">
    <property type="entry name" value="CDC48_domain_2-like_sf"/>
</dbReference>
<evidence type="ECO:0000313" key="9">
    <source>
        <dbReference type="EMBL" id="ERG92678.1"/>
    </source>
</evidence>
<dbReference type="InterPro" id="IPR041569">
    <property type="entry name" value="AAA_lid_3"/>
</dbReference>
<feature type="domain" description="CDC48 N-terminal subdomain" evidence="8">
    <location>
        <begin position="8"/>
        <end position="91"/>
    </location>
</feature>
<gene>
    <name evidence="9" type="ORF">J07HQW1_02723</name>
</gene>
<dbReference type="Pfam" id="PF00004">
    <property type="entry name" value="AAA"/>
    <property type="match status" value="2"/>
</dbReference>
<dbReference type="PROSITE" id="PS00674">
    <property type="entry name" value="AAA"/>
    <property type="match status" value="2"/>
</dbReference>
<dbReference type="InterPro" id="IPR004201">
    <property type="entry name" value="Cdc48_dom2"/>
</dbReference>
<dbReference type="GO" id="GO:0005524">
    <property type="term" value="F:ATP binding"/>
    <property type="evidence" value="ECO:0007669"/>
    <property type="project" value="UniProtKB-KW"/>
</dbReference>
<feature type="compositionally biased region" description="Basic and acidic residues" evidence="5">
    <location>
        <begin position="187"/>
        <end position="200"/>
    </location>
</feature>
<feature type="region of interest" description="Disordered" evidence="5">
    <location>
        <begin position="751"/>
        <end position="773"/>
    </location>
</feature>
<dbReference type="SMART" id="SM01072">
    <property type="entry name" value="CDC48_2"/>
    <property type="match status" value="1"/>
</dbReference>
<dbReference type="HOGENOM" id="CLU_000688_12_2_2"/>
<evidence type="ECO:0000256" key="2">
    <source>
        <dbReference type="ARBA" id="ARBA00022737"/>
    </source>
</evidence>
<evidence type="ECO:0000256" key="1">
    <source>
        <dbReference type="ARBA" id="ARBA00009833"/>
    </source>
</evidence>
<dbReference type="Gene3D" id="2.40.40.20">
    <property type="match status" value="1"/>
</dbReference>
<dbReference type="FunFam" id="3.40.50.300:FF:000012">
    <property type="entry name" value="Transitional endoplasmic reticulum ATPase"/>
    <property type="match status" value="1"/>
</dbReference>
<dbReference type="EMBL" id="KE356560">
    <property type="protein sequence ID" value="ERG92678.1"/>
    <property type="molecule type" value="Genomic_DNA"/>
</dbReference>
<dbReference type="SMART" id="SM01073">
    <property type="entry name" value="CDC48_N"/>
    <property type="match status" value="1"/>
</dbReference>
<dbReference type="InterPro" id="IPR003338">
    <property type="entry name" value="CDC4_N-term_subdom"/>
</dbReference>
<proteinExistence type="inferred from homology"/>
<dbReference type="STRING" id="1238424.J07HQW1_02723"/>
<dbReference type="Pfam" id="PF17862">
    <property type="entry name" value="AAA_lid_3"/>
    <property type="match status" value="2"/>
</dbReference>
<keyword evidence="2" id="KW-0677">Repeat</keyword>
<dbReference type="InterPro" id="IPR003960">
    <property type="entry name" value="ATPase_AAA_CS"/>
</dbReference>
<dbReference type="Pfam" id="PF02359">
    <property type="entry name" value="CDC48_N"/>
    <property type="match status" value="1"/>
</dbReference>
<feature type="compositionally biased region" description="Polar residues" evidence="5">
    <location>
        <begin position="202"/>
        <end position="226"/>
    </location>
</feature>
<feature type="domain" description="AAA+ ATPase" evidence="6">
    <location>
        <begin position="262"/>
        <end position="397"/>
    </location>
</feature>
<dbReference type="Gene3D" id="1.10.8.60">
    <property type="match status" value="2"/>
</dbReference>
<feature type="region of interest" description="Disordered" evidence="5">
    <location>
        <begin position="140"/>
        <end position="229"/>
    </location>
</feature>
<keyword evidence="4" id="KW-0067">ATP-binding</keyword>
<dbReference type="InterPro" id="IPR009010">
    <property type="entry name" value="Asp_de-COase-like_dom_sf"/>
</dbReference>
<dbReference type="PANTHER" id="PTHR23077">
    <property type="entry name" value="AAA-FAMILY ATPASE"/>
    <property type="match status" value="1"/>
</dbReference>
<evidence type="ECO:0000256" key="3">
    <source>
        <dbReference type="ARBA" id="ARBA00022741"/>
    </source>
</evidence>
<evidence type="ECO:0000259" key="6">
    <source>
        <dbReference type="SMART" id="SM00382"/>
    </source>
</evidence>
<reference evidence="9 10" key="1">
    <citation type="journal article" date="2013" name="PLoS ONE">
        <title>Assembly-driven community genomics of a hypersaline microbial ecosystem.</title>
        <authorList>
            <person name="Podell S."/>
            <person name="Ugalde J.A."/>
            <person name="Narasingarao P."/>
            <person name="Banfield J.F."/>
            <person name="Heidelberg K.B."/>
            <person name="Allen E.E."/>
        </authorList>
    </citation>
    <scope>NUCLEOTIDE SEQUENCE [LARGE SCALE GENOMIC DNA]</scope>
    <source>
        <strain evidence="10">J07HQW1</strain>
    </source>
</reference>
<dbReference type="SUPFAM" id="SSF50692">
    <property type="entry name" value="ADC-like"/>
    <property type="match status" value="1"/>
</dbReference>
<feature type="compositionally biased region" description="Low complexity" evidence="5">
    <location>
        <begin position="153"/>
        <end position="162"/>
    </location>
</feature>
<dbReference type="PANTHER" id="PTHR23077:SF171">
    <property type="entry name" value="NUCLEAR VALOSIN-CONTAINING PROTEIN-LIKE"/>
    <property type="match status" value="1"/>
</dbReference>
<dbReference type="InterPro" id="IPR027417">
    <property type="entry name" value="P-loop_NTPase"/>
</dbReference>
<evidence type="ECO:0000259" key="8">
    <source>
        <dbReference type="SMART" id="SM01073"/>
    </source>
</evidence>
<dbReference type="Pfam" id="PF02933">
    <property type="entry name" value="CDC48_2"/>
    <property type="match status" value="1"/>
</dbReference>
<dbReference type="AlphaFoldDB" id="U1N845"/>
<dbReference type="SMART" id="SM00382">
    <property type="entry name" value="AAA"/>
    <property type="match status" value="2"/>
</dbReference>
<sequence>MNKDNAVSLTVRGAEKRDAGRGIARLPESARQQLGVLSGDTVLIIGDRETVAKVWPASGGVSGNVVLVDADTRANADVTIGDTVRIRPVNVDDARSVTLSMPPDVAFADEDRAVELIKRALRDRPIQADGQIRFESVSDEPFTVTTTRPEGQVRVTDTTTLRLTRRGQSATDDRVFSTSTSTSTETQRGRTGDETSRDDQADGSTAPASPSGSIDNESSPAQSPTVTYEDIGGLDNELELVREMIELPLSAPTVFTHLGVDPPKGVLLYGPPGTGKTLIAKAVANEVDATFINISGPEIMSKYKGESEEQLREKFETAREEAPSIVFFDEIDSIAPARDDGGDVENRIVGQLLSLMDGLDARGDVVVVGATNRVDTLDPALRRGGRFDREIEIGVPDEQGRREILAVHTRQMPLADNVDLDRLAAQTHGFVGADLESLTTEAAMTALRRGRRDDSAPETLTSLSVTREDMMDAMAAVDPSAIREYVAESPTTTFDDVGGLDAAKQTLERAVMWPLTYGPLFDAVDTDPPTGALLYGPPGTGKTLLARAIAGEAEINFVEVAGPELLDRYVGESEKAVREVFERARQAAPAIIFFDEIDAVAASRAGGGTDSGVSDRVVSQLLTELDQITDHPNLVVLAATNRRDTIDSALLRPGRLESHIAVPRPDAAARRAILEIHLSGKPLADDIDRDELVGKTAGYAGADIEAIVRDASVRAIESVTTEYDGTAANEHADEIVLTRSHFETALDSIEPTENRVGDTAMHDANTDADDELY</sequence>
<dbReference type="Proteomes" id="UP000030649">
    <property type="component" value="Unassembled WGS sequence"/>
</dbReference>
<evidence type="ECO:0000256" key="5">
    <source>
        <dbReference type="SAM" id="MobiDB-lite"/>
    </source>
</evidence>
<dbReference type="SUPFAM" id="SSF54585">
    <property type="entry name" value="Cdc48 domain 2-like"/>
    <property type="match status" value="1"/>
</dbReference>
<evidence type="ECO:0000313" key="10">
    <source>
        <dbReference type="Proteomes" id="UP000030649"/>
    </source>
</evidence>
<evidence type="ECO:0000259" key="7">
    <source>
        <dbReference type="SMART" id="SM01072"/>
    </source>
</evidence>
<keyword evidence="3" id="KW-0547">Nucleotide-binding</keyword>
<dbReference type="SUPFAM" id="SSF52540">
    <property type="entry name" value="P-loop containing nucleoside triphosphate hydrolases"/>
    <property type="match status" value="2"/>
</dbReference>
<feature type="domain" description="CDC48" evidence="7">
    <location>
        <begin position="107"/>
        <end position="170"/>
    </location>
</feature>
<name>U1N845_9EURY</name>